<evidence type="ECO:0000313" key="7">
    <source>
        <dbReference type="EMBL" id="KAF5742158.1"/>
    </source>
</evidence>
<evidence type="ECO:0000259" key="5">
    <source>
        <dbReference type="Pfam" id="PF07731"/>
    </source>
</evidence>
<dbReference type="PANTHER" id="PTHR11709:SF11">
    <property type="entry name" value="L-ASCORBATE OXIDASE HOMOLOG ISOFORM X1"/>
    <property type="match status" value="1"/>
</dbReference>
<comment type="caution">
    <text evidence="7">The sequence shown here is derived from an EMBL/GenBank/DDBJ whole genome shotgun (WGS) entry which is preliminary data.</text>
</comment>
<evidence type="ECO:0000313" key="8">
    <source>
        <dbReference type="Proteomes" id="UP000593562"/>
    </source>
</evidence>
<organism evidence="7 8">
    <name type="scientific">Tripterygium wilfordii</name>
    <name type="common">Thunder God vine</name>
    <dbReference type="NCBI Taxonomy" id="458696"/>
    <lineage>
        <taxon>Eukaryota</taxon>
        <taxon>Viridiplantae</taxon>
        <taxon>Streptophyta</taxon>
        <taxon>Embryophyta</taxon>
        <taxon>Tracheophyta</taxon>
        <taxon>Spermatophyta</taxon>
        <taxon>Magnoliopsida</taxon>
        <taxon>eudicotyledons</taxon>
        <taxon>Gunneridae</taxon>
        <taxon>Pentapetalae</taxon>
        <taxon>rosids</taxon>
        <taxon>fabids</taxon>
        <taxon>Celastrales</taxon>
        <taxon>Celastraceae</taxon>
        <taxon>Tripterygium</taxon>
    </lineage>
</organism>
<evidence type="ECO:0000256" key="2">
    <source>
        <dbReference type="ARBA" id="ARBA00023180"/>
    </source>
</evidence>
<feature type="chain" id="PRO_5029768947" description="L-ascorbate oxidase" evidence="3">
    <location>
        <begin position="22"/>
        <end position="540"/>
    </location>
</feature>
<sequence>MRINLCCLVLLALVLVHGVNGENPYRFFTWKITYGDIYPLGVKQQGILINGQFPGPTIDAVTNDNLIISVYNYLREPFLISWNGIQQRRNSWQDGVYGTTCPIPPGKNFTYILQAKDQIGSFYYFPSLGFHKAAGAFGAIRLWSRPLIPVPFPNPAGDFTLLVGDWYKTNHYILRRLLDSGRNLPFPDGLLINGRGWNGNTFTVQPGKTYRFRISNVGIATSINIRIQGHKMKLVEVEGSHTLQNTYDAFDLHLGQSSSFLVTADQAAQDYYIVISSRFTTRVLTTTAVLHYSNSGRGVSGPIPEGPTTQIAWSLSQARSIRWNLTASGPRPNPQGSYHYGLIKTSQTITLANSAPFINGKQRYAVNSVSFLPPDTPLKLADYFKIPGVFYVGSIPSNPNFGNGYLQTSVMGANFREFVEIVFQNWEDSVQSWHIDGYSFFVAGMDGGQWTAASRARYNLRDTVARSTVQVYPRAWTAIYIALDNVGMWNIRSENWARQYLGQQFYLRVYTSSNSWRDELPIPKNALLCGRARGRRTRPL</sequence>
<dbReference type="FunFam" id="2.60.40.420:FF:000012">
    <property type="entry name" value="Monocopper oxidase-like protein"/>
    <property type="match status" value="1"/>
</dbReference>
<dbReference type="SUPFAM" id="SSF49503">
    <property type="entry name" value="Cupredoxins"/>
    <property type="match status" value="3"/>
</dbReference>
<dbReference type="CDD" id="cd13894">
    <property type="entry name" value="CuRO_3_AAO_like_1"/>
    <property type="match status" value="1"/>
</dbReference>
<feature type="signal peptide" evidence="3">
    <location>
        <begin position="1"/>
        <end position="21"/>
    </location>
</feature>
<feature type="domain" description="Plastocyanin-like" evidence="4">
    <location>
        <begin position="158"/>
        <end position="295"/>
    </location>
</feature>
<dbReference type="Gene3D" id="2.60.40.420">
    <property type="entry name" value="Cupredoxins - blue copper proteins"/>
    <property type="match status" value="3"/>
</dbReference>
<keyword evidence="8" id="KW-1185">Reference proteome</keyword>
<dbReference type="InterPro" id="IPR001117">
    <property type="entry name" value="Cu-oxidase_2nd"/>
</dbReference>
<dbReference type="InParanoid" id="A0A7J7D777"/>
<feature type="domain" description="Plastocyanin-like" evidence="6">
    <location>
        <begin position="32"/>
        <end position="143"/>
    </location>
</feature>
<proteinExistence type="inferred from homology"/>
<dbReference type="Pfam" id="PF07731">
    <property type="entry name" value="Cu-oxidase_2"/>
    <property type="match status" value="1"/>
</dbReference>
<comment type="similarity">
    <text evidence="1">Belongs to the multicopper oxidase family.</text>
</comment>
<dbReference type="Pfam" id="PF00394">
    <property type="entry name" value="Cu-oxidase"/>
    <property type="match status" value="1"/>
</dbReference>
<evidence type="ECO:0000256" key="1">
    <source>
        <dbReference type="ARBA" id="ARBA00010609"/>
    </source>
</evidence>
<dbReference type="InterPro" id="IPR045087">
    <property type="entry name" value="Cu-oxidase_fam"/>
</dbReference>
<dbReference type="InterPro" id="IPR034275">
    <property type="entry name" value="CuRO_3_AO-like"/>
</dbReference>
<dbReference type="GO" id="GO:0005507">
    <property type="term" value="F:copper ion binding"/>
    <property type="evidence" value="ECO:0007669"/>
    <property type="project" value="InterPro"/>
</dbReference>
<dbReference type="GO" id="GO:0016491">
    <property type="term" value="F:oxidoreductase activity"/>
    <property type="evidence" value="ECO:0007669"/>
    <property type="project" value="InterPro"/>
</dbReference>
<feature type="domain" description="Plastocyanin-like" evidence="5">
    <location>
        <begin position="376"/>
        <end position="513"/>
    </location>
</feature>
<keyword evidence="3" id="KW-0732">Signal</keyword>
<keyword evidence="2" id="KW-0325">Glycoprotein</keyword>
<dbReference type="InterPro" id="IPR011706">
    <property type="entry name" value="Cu-oxidase_C"/>
</dbReference>
<gene>
    <name evidence="7" type="ORF">HS088_TW09G00200</name>
</gene>
<protein>
    <recommendedName>
        <fullName evidence="9">L-ascorbate oxidase</fullName>
    </recommendedName>
</protein>
<dbReference type="InterPro" id="IPR008972">
    <property type="entry name" value="Cupredoxin"/>
</dbReference>
<dbReference type="AlphaFoldDB" id="A0A7J7D777"/>
<dbReference type="OrthoDB" id="2121828at2759"/>
<evidence type="ECO:0000259" key="4">
    <source>
        <dbReference type="Pfam" id="PF00394"/>
    </source>
</evidence>
<evidence type="ECO:0000259" key="6">
    <source>
        <dbReference type="Pfam" id="PF07732"/>
    </source>
</evidence>
<evidence type="ECO:0000256" key="3">
    <source>
        <dbReference type="SAM" id="SignalP"/>
    </source>
</evidence>
<dbReference type="InterPro" id="IPR011707">
    <property type="entry name" value="Cu-oxidase-like_N"/>
</dbReference>
<dbReference type="EMBL" id="JAAARO010000009">
    <property type="protein sequence ID" value="KAF5742158.1"/>
    <property type="molecule type" value="Genomic_DNA"/>
</dbReference>
<dbReference type="FunCoup" id="A0A7J7D777">
    <property type="interactions" value="195"/>
</dbReference>
<dbReference type="Pfam" id="PF07732">
    <property type="entry name" value="Cu-oxidase_3"/>
    <property type="match status" value="1"/>
</dbReference>
<evidence type="ECO:0008006" key="9">
    <source>
        <dbReference type="Google" id="ProtNLM"/>
    </source>
</evidence>
<name>A0A7J7D777_TRIWF</name>
<accession>A0A7J7D777</accession>
<reference evidence="7 8" key="1">
    <citation type="journal article" date="2020" name="Nat. Commun.">
        <title>Genome of Tripterygium wilfordii and identification of cytochrome P450 involved in triptolide biosynthesis.</title>
        <authorList>
            <person name="Tu L."/>
            <person name="Su P."/>
            <person name="Zhang Z."/>
            <person name="Gao L."/>
            <person name="Wang J."/>
            <person name="Hu T."/>
            <person name="Zhou J."/>
            <person name="Zhang Y."/>
            <person name="Zhao Y."/>
            <person name="Liu Y."/>
            <person name="Song Y."/>
            <person name="Tong Y."/>
            <person name="Lu Y."/>
            <person name="Yang J."/>
            <person name="Xu C."/>
            <person name="Jia M."/>
            <person name="Peters R.J."/>
            <person name="Huang L."/>
            <person name="Gao W."/>
        </authorList>
    </citation>
    <scope>NUCLEOTIDE SEQUENCE [LARGE SCALE GENOMIC DNA]</scope>
    <source>
        <strain evidence="8">cv. XIE 37</strain>
        <tissue evidence="7">Leaf</tissue>
    </source>
</reference>
<dbReference type="FunFam" id="2.60.40.420:FF:000016">
    <property type="entry name" value="Monocopper oxidase-like protein"/>
    <property type="match status" value="1"/>
</dbReference>
<dbReference type="PANTHER" id="PTHR11709">
    <property type="entry name" value="MULTI-COPPER OXIDASE"/>
    <property type="match status" value="1"/>
</dbReference>
<dbReference type="Proteomes" id="UP000593562">
    <property type="component" value="Unassembled WGS sequence"/>
</dbReference>